<dbReference type="InterPro" id="IPR012910">
    <property type="entry name" value="Plug_dom"/>
</dbReference>
<keyword evidence="7 8" id="KW-0998">Cell outer membrane</keyword>
<dbReference type="PANTHER" id="PTHR47234:SF2">
    <property type="entry name" value="TONB-DEPENDENT RECEPTOR"/>
    <property type="match status" value="1"/>
</dbReference>
<proteinExistence type="inferred from homology"/>
<dbReference type="PANTHER" id="PTHR47234">
    <property type="match status" value="1"/>
</dbReference>
<evidence type="ECO:0000256" key="8">
    <source>
        <dbReference type="PROSITE-ProRule" id="PRU01360"/>
    </source>
</evidence>
<evidence type="ECO:0000256" key="6">
    <source>
        <dbReference type="ARBA" id="ARBA00023136"/>
    </source>
</evidence>
<feature type="domain" description="TonB-dependent receptor plug" evidence="12">
    <location>
        <begin position="107"/>
        <end position="214"/>
    </location>
</feature>
<dbReference type="InterPro" id="IPR000531">
    <property type="entry name" value="Beta-barrel_TonB"/>
</dbReference>
<keyword evidence="10" id="KW-1133">Transmembrane helix</keyword>
<dbReference type="PROSITE" id="PS52016">
    <property type="entry name" value="TONB_DEPENDENT_REC_3"/>
    <property type="match status" value="1"/>
</dbReference>
<comment type="similarity">
    <text evidence="8 9">Belongs to the TonB-dependent receptor family.</text>
</comment>
<reference evidence="14 16" key="2">
    <citation type="submission" date="2020-12" db="EMBL/GenBank/DDBJ databases">
        <title>FDA dAtabase for Regulatory Grade micrObial Sequences (FDA-ARGOS): Supporting development and validation of Infectious Disease Dx tests.</title>
        <authorList>
            <person name="Kerrigan L."/>
            <person name="Long C."/>
            <person name="Tallon L."/>
            <person name="Sadzewicz L."/>
            <person name="Zhao X."/>
            <person name="Boylan J."/>
            <person name="Ott S."/>
            <person name="Bowen H."/>
            <person name="Vavikolanu K."/>
            <person name="Mehta A."/>
            <person name="Aluvathingal J."/>
            <person name="Nadendla S."/>
            <person name="Yan Y."/>
            <person name="Sichtig H."/>
        </authorList>
    </citation>
    <scope>NUCLEOTIDE SEQUENCE [LARGE SCALE GENOMIC DNA]</scope>
    <source>
        <strain evidence="14 16">FDAARGOS_1026</strain>
    </source>
</reference>
<evidence type="ECO:0000313" key="15">
    <source>
        <dbReference type="Proteomes" id="UP000287388"/>
    </source>
</evidence>
<dbReference type="SUPFAM" id="SSF56935">
    <property type="entry name" value="Porins"/>
    <property type="match status" value="1"/>
</dbReference>
<evidence type="ECO:0000313" key="14">
    <source>
        <dbReference type="EMBL" id="QQB87724.1"/>
    </source>
</evidence>
<evidence type="ECO:0000256" key="4">
    <source>
        <dbReference type="ARBA" id="ARBA00022692"/>
    </source>
</evidence>
<reference evidence="13 15" key="1">
    <citation type="submission" date="2019-01" db="EMBL/GenBank/DDBJ databases">
        <title>Brevundimonas diminuta Genome sequencing and assembly.</title>
        <authorList>
            <person name="Chen H."/>
        </authorList>
    </citation>
    <scope>NUCLEOTIDE SEQUENCE [LARGE SCALE GENOMIC DNA]</scope>
    <source>
        <strain evidence="13">ATCC</strain>
        <strain evidence="15">ATCC(B) 19146</strain>
    </source>
</reference>
<evidence type="ECO:0000259" key="12">
    <source>
        <dbReference type="Pfam" id="PF07715"/>
    </source>
</evidence>
<sequence length="1048" mass="112855">MNNFKYEDRCTVSRGFESLEIEAGLGVSAFFGNIRFPLRSFILMEEELIFMEHRKRLLATTMIAGVAAIGFAAPAFAQSAPQEDVSRVDEVVVTGSRIARRDAVAESPVLTVQQEDITHSGSTTVEQYLNTLPQVTAGLSSQSNNPSSNGRAFIDLRGLGSGRNLVLMDGRRPMGSTAGGTVDVNTIPAALIDRVEIISGGAASTYGADAVSGVVNFIIKNDFEGVQLDSQYRLTEQGDGQEWGADITFGGNFADGKGNAVFNASYFNREVMYKDAREFAGQASSTTSIFPGGAVGLGANTPGQGVVDGVFGGANRCDASGGWAGFGFNPDGSLFCTGLETSSVYNIYNYKGPESAIATAFAPNIFSYNFEPDNILVLPMERWNLFTRVNYELNDHFKPYVQALYTNYNAKQELAPTPAGGATGWNVAVSNPFIGSQLGSLLAARARPNDPFAFSKRFNDLGGRTGFNTHDVWQVLLGTKGSLPRTNTWTYDVYASYGRTSLNEIQGGNVRRDRVGLLLGHIDGKATTESQAAYDARVAAFRAPTIAQQAALSGGACANGLNLFGAAPIDASCAAWISLEAKNLTVVEQSIVEAVVNGDLFELPAGPLQGAFGASYRELDFDFRPDSGLQPGLVAGFNQQLPISGFLNWKDIFAELLVPIVKDVAFAQDVSLSLGYRVSENSHSGTTSSWKANLEWEVNDWLRARGGYQTAVRSPTISELFAPQTNNFPSFNRLDPCDVRLPATASYSRNGPNGAKVTQLCQTQSAVAGGANFAWSGQIPAITGGNPDLKPEEANSWTAGIVARSPFNTGGWADSLYMSVDYWSIKIEDVIASLGVGTIVQRCFNLDNANPTYDPNNAWCQLFERNQANGSVQNVVQLSRNQAMTETSGVDLNFGVEFGLDNAGALNFNVLSTWVEKYKSQTTSLDPVRDFVGTIGSGTGSATPEWRHTITGNWRLDPFSVTATARFIDEMVHSNTVTGGAGTGVDSMWYFDLRATYDVNDAVSLRVGVNNLFDEQPPIYSPNIQANTDPSTYDVLGRRYFVGLTARF</sequence>
<name>A0A410NYE0_BREDI</name>
<dbReference type="InterPro" id="IPR036942">
    <property type="entry name" value="Beta-barrel_TonB_sf"/>
</dbReference>
<dbReference type="Pfam" id="PF00593">
    <property type="entry name" value="TonB_dep_Rec_b-barrel"/>
    <property type="match status" value="1"/>
</dbReference>
<evidence type="ECO:0000256" key="5">
    <source>
        <dbReference type="ARBA" id="ARBA00023077"/>
    </source>
</evidence>
<dbReference type="AlphaFoldDB" id="A0A410NYE0"/>
<comment type="subcellular location">
    <subcellularLocation>
        <location evidence="1 8">Cell outer membrane</location>
        <topology evidence="1 8">Multi-pass membrane protein</topology>
    </subcellularLocation>
</comment>
<accession>A0A410NYE0</accession>
<dbReference type="Proteomes" id="UP000596117">
    <property type="component" value="Chromosome"/>
</dbReference>
<dbReference type="Proteomes" id="UP000287388">
    <property type="component" value="Chromosome"/>
</dbReference>
<dbReference type="InterPro" id="IPR039426">
    <property type="entry name" value="TonB-dep_rcpt-like"/>
</dbReference>
<dbReference type="EMBL" id="CP035093">
    <property type="protein sequence ID" value="QAT14895.1"/>
    <property type="molecule type" value="Genomic_DNA"/>
</dbReference>
<dbReference type="KEGG" id="bdm:EQG53_11270"/>
<dbReference type="Pfam" id="PF07715">
    <property type="entry name" value="Plug"/>
    <property type="match status" value="1"/>
</dbReference>
<dbReference type="Gene3D" id="2.40.170.20">
    <property type="entry name" value="TonB-dependent receptor, beta-barrel domain"/>
    <property type="match status" value="1"/>
</dbReference>
<evidence type="ECO:0000256" key="1">
    <source>
        <dbReference type="ARBA" id="ARBA00004571"/>
    </source>
</evidence>
<evidence type="ECO:0000313" key="16">
    <source>
        <dbReference type="Proteomes" id="UP000596117"/>
    </source>
</evidence>
<dbReference type="EMBL" id="CP066026">
    <property type="protein sequence ID" value="QQB87724.1"/>
    <property type="molecule type" value="Genomic_DNA"/>
</dbReference>
<evidence type="ECO:0000256" key="10">
    <source>
        <dbReference type="SAM" id="Phobius"/>
    </source>
</evidence>
<protein>
    <submittedName>
        <fullName evidence="13">TonB-dependent receptor</fullName>
    </submittedName>
</protein>
<organism evidence="13 15">
    <name type="scientific">Brevundimonas diminuta</name>
    <name type="common">Pseudomonas diminuta</name>
    <dbReference type="NCBI Taxonomy" id="293"/>
    <lineage>
        <taxon>Bacteria</taxon>
        <taxon>Pseudomonadati</taxon>
        <taxon>Pseudomonadota</taxon>
        <taxon>Alphaproteobacteria</taxon>
        <taxon>Caulobacterales</taxon>
        <taxon>Caulobacteraceae</taxon>
        <taxon>Brevundimonas</taxon>
    </lineage>
</organism>
<gene>
    <name evidence="13" type="ORF">EQG53_11270</name>
    <name evidence="14" type="ORF">I6H83_11170</name>
</gene>
<keyword evidence="3 8" id="KW-1134">Transmembrane beta strand</keyword>
<dbReference type="RefSeq" id="WP_128720012.1">
    <property type="nucleotide sequence ID" value="NZ_BJNC01000006.1"/>
</dbReference>
<dbReference type="Gene3D" id="2.170.130.10">
    <property type="entry name" value="TonB-dependent receptor, plug domain"/>
    <property type="match status" value="1"/>
</dbReference>
<dbReference type="GO" id="GO:0009279">
    <property type="term" value="C:cell outer membrane"/>
    <property type="evidence" value="ECO:0007669"/>
    <property type="project" value="UniProtKB-SubCell"/>
</dbReference>
<feature type="transmembrane region" description="Helical" evidence="10">
    <location>
        <begin position="57"/>
        <end position="77"/>
    </location>
</feature>
<keyword evidence="13" id="KW-0675">Receptor</keyword>
<keyword evidence="6 8" id="KW-0472">Membrane</keyword>
<evidence type="ECO:0000256" key="2">
    <source>
        <dbReference type="ARBA" id="ARBA00022448"/>
    </source>
</evidence>
<feature type="domain" description="TonB-dependent receptor-like beta-barrel" evidence="11">
    <location>
        <begin position="449"/>
        <end position="1012"/>
    </location>
</feature>
<keyword evidence="16" id="KW-1185">Reference proteome</keyword>
<dbReference type="InterPro" id="IPR037066">
    <property type="entry name" value="Plug_dom_sf"/>
</dbReference>
<keyword evidence="2 8" id="KW-0813">Transport</keyword>
<evidence type="ECO:0000256" key="9">
    <source>
        <dbReference type="RuleBase" id="RU003357"/>
    </source>
</evidence>
<evidence type="ECO:0000313" key="13">
    <source>
        <dbReference type="EMBL" id="QAT14895.1"/>
    </source>
</evidence>
<evidence type="ECO:0000256" key="3">
    <source>
        <dbReference type="ARBA" id="ARBA00022452"/>
    </source>
</evidence>
<keyword evidence="4 8" id="KW-0812">Transmembrane</keyword>
<evidence type="ECO:0000259" key="11">
    <source>
        <dbReference type="Pfam" id="PF00593"/>
    </source>
</evidence>
<evidence type="ECO:0000256" key="7">
    <source>
        <dbReference type="ARBA" id="ARBA00023237"/>
    </source>
</evidence>
<keyword evidence="5 9" id="KW-0798">TonB box</keyword>